<name>A0A1J9RER1_9PEZI</name>
<dbReference type="AlphaFoldDB" id="A0A1J9RER1"/>
<dbReference type="STRING" id="236234.A0A1J9RER1"/>
<dbReference type="GeneID" id="31014388"/>
<dbReference type="EMBL" id="MNUE01000003">
    <property type="protein sequence ID" value="OJD38889.1"/>
    <property type="molecule type" value="Genomic_DNA"/>
</dbReference>
<dbReference type="GO" id="GO:0004197">
    <property type="term" value="F:cysteine-type endopeptidase activity"/>
    <property type="evidence" value="ECO:0007669"/>
    <property type="project" value="InterPro"/>
</dbReference>
<dbReference type="RefSeq" id="XP_020134500.1">
    <property type="nucleotide sequence ID" value="XM_020274127.1"/>
</dbReference>
<dbReference type="GO" id="GO:0006508">
    <property type="term" value="P:proteolysis"/>
    <property type="evidence" value="ECO:0007669"/>
    <property type="project" value="InterPro"/>
</dbReference>
<accession>A0A1J9RER1</accession>
<evidence type="ECO:0000313" key="4">
    <source>
        <dbReference type="Proteomes" id="UP000183809"/>
    </source>
</evidence>
<reference evidence="3 4" key="1">
    <citation type="submission" date="2016-10" db="EMBL/GenBank/DDBJ databases">
        <title>Proteomics and genomics reveal pathogen-plant mechanisms compatible with a hemibiotrophic lifestyle of Diplodia corticola.</title>
        <authorList>
            <person name="Fernandes I."/>
            <person name="De Jonge R."/>
            <person name="Van De Peer Y."/>
            <person name="Devreese B."/>
            <person name="Alves A."/>
            <person name="Esteves A.C."/>
        </authorList>
    </citation>
    <scope>NUCLEOTIDE SEQUENCE [LARGE SCALE GENOMIC DNA]</scope>
    <source>
        <strain evidence="3 4">CBS 112549</strain>
    </source>
</reference>
<sequence length="390" mass="43174">MSSAQASTKPAHAYRVQRTLDRLQDFAKDVEKSVNTILPTGATRYGKVAVLGYTWSNDDMKCAQAEGELFKVLRKYYNFITESYIIDATSQTINANLQRAFIKFREKHQGSDTLLIFIYSGHSRRDHNDNLQLFGTTATPHPPEAEWGCASAIVKTTSGRKLLIFDSCYAATAGTQDSAGPELISASAINNQAAAHATYNFTTTLKNALESLQGKPKSVGQIYSEICRNAMRSQLEVTPVHILEKNLDSVVLERCPAASTSYGTANEKQRRASLQELGDSRFKALIQVHLRGEVPSTDVAMWKEWLCSNLPTMIGKITLEAAYTGNPTIWHVSMPIEVWDGLPADQSAYNFVSWIKGNNILPSVRSPPGLPIRERGENTPFAESSRHVNK</sequence>
<dbReference type="InterPro" id="IPR011600">
    <property type="entry name" value="Pept_C14_caspase"/>
</dbReference>
<feature type="region of interest" description="Disordered" evidence="1">
    <location>
        <begin position="367"/>
        <end position="390"/>
    </location>
</feature>
<evidence type="ECO:0000256" key="1">
    <source>
        <dbReference type="SAM" id="MobiDB-lite"/>
    </source>
</evidence>
<comment type="caution">
    <text evidence="3">The sequence shown here is derived from an EMBL/GenBank/DDBJ whole genome shotgun (WGS) entry which is preliminary data.</text>
</comment>
<feature type="domain" description="Peptidase C14 caspase" evidence="2">
    <location>
        <begin position="67"/>
        <end position="178"/>
    </location>
</feature>
<evidence type="ECO:0000259" key="2">
    <source>
        <dbReference type="Pfam" id="PF00656"/>
    </source>
</evidence>
<gene>
    <name evidence="3" type="ORF">BKCO1_3000227</name>
</gene>
<keyword evidence="4" id="KW-1185">Reference proteome</keyword>
<proteinExistence type="predicted"/>
<evidence type="ECO:0000313" key="3">
    <source>
        <dbReference type="EMBL" id="OJD38889.1"/>
    </source>
</evidence>
<protein>
    <submittedName>
        <fullName evidence="3">Hmg-i hmg-dna-binding protein</fullName>
    </submittedName>
</protein>
<dbReference type="GO" id="GO:0003677">
    <property type="term" value="F:DNA binding"/>
    <property type="evidence" value="ECO:0007669"/>
    <property type="project" value="UniProtKB-KW"/>
</dbReference>
<organism evidence="3 4">
    <name type="scientific">Diplodia corticola</name>
    <dbReference type="NCBI Taxonomy" id="236234"/>
    <lineage>
        <taxon>Eukaryota</taxon>
        <taxon>Fungi</taxon>
        <taxon>Dikarya</taxon>
        <taxon>Ascomycota</taxon>
        <taxon>Pezizomycotina</taxon>
        <taxon>Dothideomycetes</taxon>
        <taxon>Dothideomycetes incertae sedis</taxon>
        <taxon>Botryosphaeriales</taxon>
        <taxon>Botryosphaeriaceae</taxon>
        <taxon>Diplodia</taxon>
    </lineage>
</organism>
<dbReference type="Pfam" id="PF00656">
    <property type="entry name" value="Peptidase_C14"/>
    <property type="match status" value="1"/>
</dbReference>
<dbReference type="Proteomes" id="UP000183809">
    <property type="component" value="Unassembled WGS sequence"/>
</dbReference>
<dbReference type="OrthoDB" id="4760831at2759"/>
<keyword evidence="3" id="KW-0238">DNA-binding</keyword>